<protein>
    <submittedName>
        <fullName evidence="2">F-box domain-containing protein</fullName>
    </submittedName>
</protein>
<sequence length="326" mass="37527">MDFVPDAFVEALCAHLDWWDLETLQSINSSWTSNAGFYYSKRRKISVTLWANDEGTQVEIWTLLDDERVPFIIDPRYDQIEQISLSPFEEDSPPIYKASFKHFTNKVLPVLSSLAVHCKFDIFRSPNQNLTDILFDGLYSCVQLKAIYTANYGEKCTKFIEHQIGLGHVEQLYLDGDGWPGRMRTSIRSFLKSPVLVRLHLIYSNLTLDFDMVTGFIGRFLDGDRPDAISLDGPISFPLKDLRSFRPESLADCWLSDPFGKNITWARPPGRLFVSVEVNSPGYMSVSYREVIDAPRRSVMEVVYSWLYFVRDVIVFHLSQFNSIAE</sequence>
<accession>A0A1I7ZFL6</accession>
<dbReference type="Proteomes" id="UP000095287">
    <property type="component" value="Unplaced"/>
</dbReference>
<reference evidence="2" key="1">
    <citation type="submission" date="2016-11" db="UniProtKB">
        <authorList>
            <consortium name="WormBaseParasite"/>
        </authorList>
    </citation>
    <scope>IDENTIFICATION</scope>
</reference>
<dbReference type="AlphaFoldDB" id="A0A1I7ZFL6"/>
<name>A0A1I7ZFL6_9BILA</name>
<proteinExistence type="predicted"/>
<evidence type="ECO:0000313" key="2">
    <source>
        <dbReference type="WBParaSite" id="L893_g25847.t1"/>
    </source>
</evidence>
<evidence type="ECO:0000313" key="1">
    <source>
        <dbReference type="Proteomes" id="UP000095287"/>
    </source>
</evidence>
<keyword evidence="1" id="KW-1185">Reference proteome</keyword>
<organism evidence="1 2">
    <name type="scientific">Steinernema glaseri</name>
    <dbReference type="NCBI Taxonomy" id="37863"/>
    <lineage>
        <taxon>Eukaryota</taxon>
        <taxon>Metazoa</taxon>
        <taxon>Ecdysozoa</taxon>
        <taxon>Nematoda</taxon>
        <taxon>Chromadorea</taxon>
        <taxon>Rhabditida</taxon>
        <taxon>Tylenchina</taxon>
        <taxon>Panagrolaimomorpha</taxon>
        <taxon>Strongyloidoidea</taxon>
        <taxon>Steinernematidae</taxon>
        <taxon>Steinernema</taxon>
    </lineage>
</organism>
<dbReference type="WBParaSite" id="L893_g25847.t1">
    <property type="protein sequence ID" value="L893_g25847.t1"/>
    <property type="gene ID" value="L893_g25847"/>
</dbReference>